<dbReference type="AlphaFoldDB" id="A0A8T8X4I9"/>
<feature type="compositionally biased region" description="Polar residues" evidence="1">
    <location>
        <begin position="60"/>
        <end position="69"/>
    </location>
</feature>
<keyword evidence="3" id="KW-1185">Reference proteome</keyword>
<dbReference type="GeneID" id="37181188"/>
<evidence type="ECO:0000256" key="1">
    <source>
        <dbReference type="SAM" id="MobiDB-lite"/>
    </source>
</evidence>
<reference evidence="2 3" key="1">
    <citation type="submission" date="2018-02" db="EMBL/GenBank/DDBJ databases">
        <title>The genomes of Aspergillus section Nigri reveals drivers in fungal speciation.</title>
        <authorList>
            <consortium name="DOE Joint Genome Institute"/>
            <person name="Vesth T.C."/>
            <person name="Nybo J."/>
            <person name="Theobald S."/>
            <person name="Brandl J."/>
            <person name="Frisvad J.C."/>
            <person name="Nielsen K.F."/>
            <person name="Lyhne E.K."/>
            <person name="Kogle M.E."/>
            <person name="Kuo A."/>
            <person name="Riley R."/>
            <person name="Clum A."/>
            <person name="Nolan M."/>
            <person name="Lipzen A."/>
            <person name="Salamov A."/>
            <person name="Henrissat B."/>
            <person name="Wiebenga A."/>
            <person name="De vries R.P."/>
            <person name="Grigoriev I.V."/>
            <person name="Mortensen U.H."/>
            <person name="Andersen M.R."/>
            <person name="Baker S.E."/>
        </authorList>
    </citation>
    <scope>NUCLEOTIDE SEQUENCE [LARGE SCALE GENOMIC DNA]</scope>
    <source>
        <strain evidence="2 3">CBS 114.51</strain>
    </source>
</reference>
<evidence type="ECO:0000313" key="2">
    <source>
        <dbReference type="EMBL" id="RAH83057.1"/>
    </source>
</evidence>
<gene>
    <name evidence="2" type="ORF">BO86DRAFT_59900</name>
</gene>
<proteinExistence type="predicted"/>
<dbReference type="RefSeq" id="XP_025528951.1">
    <property type="nucleotide sequence ID" value="XM_025677495.1"/>
</dbReference>
<sequence>MMLGALAAFYTIGDERQRRRQTRGRDDGPRTSLPTDCTLLLSLTFSLLFSNSVFLILPRSNKTVPSTSPDVLDLSESLA</sequence>
<feature type="region of interest" description="Disordered" evidence="1">
    <location>
        <begin position="60"/>
        <end position="79"/>
    </location>
</feature>
<dbReference type="EMBL" id="KZ824785">
    <property type="protein sequence ID" value="RAH83057.1"/>
    <property type="molecule type" value="Genomic_DNA"/>
</dbReference>
<evidence type="ECO:0000313" key="3">
    <source>
        <dbReference type="Proteomes" id="UP000249497"/>
    </source>
</evidence>
<name>A0A8T8X4I9_ASPJA</name>
<organism evidence="2 3">
    <name type="scientific">Aspergillus japonicus CBS 114.51</name>
    <dbReference type="NCBI Taxonomy" id="1448312"/>
    <lineage>
        <taxon>Eukaryota</taxon>
        <taxon>Fungi</taxon>
        <taxon>Dikarya</taxon>
        <taxon>Ascomycota</taxon>
        <taxon>Pezizomycotina</taxon>
        <taxon>Eurotiomycetes</taxon>
        <taxon>Eurotiomycetidae</taxon>
        <taxon>Eurotiales</taxon>
        <taxon>Aspergillaceae</taxon>
        <taxon>Aspergillus</taxon>
        <taxon>Aspergillus subgen. Circumdati</taxon>
    </lineage>
</organism>
<dbReference type="Proteomes" id="UP000249497">
    <property type="component" value="Unassembled WGS sequence"/>
</dbReference>
<protein>
    <submittedName>
        <fullName evidence="2">Uncharacterized protein</fullName>
    </submittedName>
</protein>
<accession>A0A8T8X4I9</accession>